<dbReference type="PROSITE" id="PS00061">
    <property type="entry name" value="ADH_SHORT"/>
    <property type="match status" value="1"/>
</dbReference>
<reference evidence="3 4" key="1">
    <citation type="submission" date="2018-08" db="EMBL/GenBank/DDBJ databases">
        <title>Microbacterium lemovicicum sp. nov., a bacterium isolated from a natural uranium-rich soil.</title>
        <authorList>
            <person name="ORTET P."/>
        </authorList>
    </citation>
    <scope>NUCLEOTIDE SEQUENCE [LARGE SCALE GENOMIC DNA]</scope>
    <source>
        <strain evidence="3 4">Viu22</strain>
    </source>
</reference>
<dbReference type="PRINTS" id="PR00080">
    <property type="entry name" value="SDRFAMILY"/>
</dbReference>
<evidence type="ECO:0000313" key="3">
    <source>
        <dbReference type="EMBL" id="AZS38607.1"/>
    </source>
</evidence>
<evidence type="ECO:0000256" key="2">
    <source>
        <dbReference type="ARBA" id="ARBA00023002"/>
    </source>
</evidence>
<sequence length="252" mass="25525">MRGVLVTGAARGIGAAVARRFADAGDRVAVHYGSSRDDAEALVAALPGSGHVALGADLGDPAVCRRLVQDAIAALGSVDVLVCNAGVAPTATNRHVAGEASDQDWDAAWHEMTQVNLIGPAALAHAVAGHLIARGASGAIVNVGSRGAYRGEPEYPAYGATKAALHAMGQSLAVSLAPHGISVTSVAPGFIATERQAETLSGARGQDIRAQSPWGRVGTPDEIAAAVEWLASPEARWCSGAVLDANGASYLR</sequence>
<evidence type="ECO:0000256" key="1">
    <source>
        <dbReference type="ARBA" id="ARBA00006484"/>
    </source>
</evidence>
<gene>
    <name evidence="3" type="primary">fabG_8</name>
    <name evidence="3" type="ORF">CVS47_03266</name>
</gene>
<dbReference type="EC" id="1.1.1.100" evidence="3"/>
<name>A0A3S9WFC2_9MICO</name>
<dbReference type="SUPFAM" id="SSF51735">
    <property type="entry name" value="NAD(P)-binding Rossmann-fold domains"/>
    <property type="match status" value="1"/>
</dbReference>
<dbReference type="OrthoDB" id="9804774at2"/>
<keyword evidence="4" id="KW-1185">Reference proteome</keyword>
<dbReference type="RefSeq" id="WP_127097012.1">
    <property type="nucleotide sequence ID" value="NZ_CP031423.1"/>
</dbReference>
<dbReference type="PANTHER" id="PTHR43639">
    <property type="entry name" value="OXIDOREDUCTASE, SHORT-CHAIN DEHYDROGENASE/REDUCTASE FAMILY (AFU_ORTHOLOGUE AFUA_5G02870)"/>
    <property type="match status" value="1"/>
</dbReference>
<proteinExistence type="inferred from homology"/>
<dbReference type="CDD" id="cd05233">
    <property type="entry name" value="SDR_c"/>
    <property type="match status" value="1"/>
</dbReference>
<keyword evidence="2 3" id="KW-0560">Oxidoreductase</keyword>
<dbReference type="InterPro" id="IPR002347">
    <property type="entry name" value="SDR_fam"/>
</dbReference>
<accession>A0A3S9WFC2</accession>
<dbReference type="PANTHER" id="PTHR43639:SF1">
    <property type="entry name" value="SHORT-CHAIN DEHYDROGENASE_REDUCTASE FAMILY PROTEIN"/>
    <property type="match status" value="1"/>
</dbReference>
<comment type="similarity">
    <text evidence="1">Belongs to the short-chain dehydrogenases/reductases (SDR) family.</text>
</comment>
<evidence type="ECO:0000313" key="4">
    <source>
        <dbReference type="Proteomes" id="UP000276888"/>
    </source>
</evidence>
<dbReference type="Pfam" id="PF13561">
    <property type="entry name" value="adh_short_C2"/>
    <property type="match status" value="1"/>
</dbReference>
<dbReference type="FunFam" id="3.40.50.720:FF:000084">
    <property type="entry name" value="Short-chain dehydrogenase reductase"/>
    <property type="match status" value="1"/>
</dbReference>
<dbReference type="Proteomes" id="UP000276888">
    <property type="component" value="Chromosome"/>
</dbReference>
<dbReference type="PRINTS" id="PR00081">
    <property type="entry name" value="GDHRDH"/>
</dbReference>
<dbReference type="Gene3D" id="3.40.50.720">
    <property type="entry name" value="NAD(P)-binding Rossmann-like Domain"/>
    <property type="match status" value="1"/>
</dbReference>
<dbReference type="EMBL" id="CP031423">
    <property type="protein sequence ID" value="AZS38607.1"/>
    <property type="molecule type" value="Genomic_DNA"/>
</dbReference>
<dbReference type="AlphaFoldDB" id="A0A3S9WFC2"/>
<dbReference type="KEGG" id="mlv:CVS47_03266"/>
<dbReference type="InterPro" id="IPR020904">
    <property type="entry name" value="Sc_DH/Rdtase_CS"/>
</dbReference>
<dbReference type="InterPro" id="IPR036291">
    <property type="entry name" value="NAD(P)-bd_dom_sf"/>
</dbReference>
<dbReference type="GO" id="GO:0004316">
    <property type="term" value="F:3-oxoacyl-[acyl-carrier-protein] reductase (NADPH) activity"/>
    <property type="evidence" value="ECO:0007669"/>
    <property type="project" value="UniProtKB-EC"/>
</dbReference>
<organism evidence="3 4">
    <name type="scientific">Microbacterium lemovicicum</name>
    <dbReference type="NCBI Taxonomy" id="1072463"/>
    <lineage>
        <taxon>Bacteria</taxon>
        <taxon>Bacillati</taxon>
        <taxon>Actinomycetota</taxon>
        <taxon>Actinomycetes</taxon>
        <taxon>Micrococcales</taxon>
        <taxon>Microbacteriaceae</taxon>
        <taxon>Microbacterium</taxon>
    </lineage>
</organism>
<protein>
    <submittedName>
        <fullName evidence="3">3-oxoacyl-[acyl-carrier-protein] reductase FabG</fullName>
        <ecNumber evidence="3">1.1.1.100</ecNumber>
    </submittedName>
</protein>